<gene>
    <name evidence="9" type="ORF">DFJ65_3314</name>
</gene>
<evidence type="ECO:0000313" key="9">
    <source>
        <dbReference type="EMBL" id="REF32209.1"/>
    </source>
</evidence>
<feature type="transmembrane region" description="Helical" evidence="7">
    <location>
        <begin position="467"/>
        <end position="491"/>
    </location>
</feature>
<feature type="compositionally biased region" description="Basic and acidic residues" evidence="6">
    <location>
        <begin position="15"/>
        <end position="37"/>
    </location>
</feature>
<dbReference type="EMBL" id="QTUA01000001">
    <property type="protein sequence ID" value="REF32209.1"/>
    <property type="molecule type" value="Genomic_DNA"/>
</dbReference>
<protein>
    <submittedName>
        <fullName evidence="9">Serine/threonine protein kinase</fullName>
    </submittedName>
</protein>
<keyword evidence="3 9" id="KW-0418">Kinase</keyword>
<dbReference type="GO" id="GO:0004674">
    <property type="term" value="F:protein serine/threonine kinase activity"/>
    <property type="evidence" value="ECO:0007669"/>
    <property type="project" value="UniProtKB-KW"/>
</dbReference>
<dbReference type="Proteomes" id="UP000256253">
    <property type="component" value="Unassembled WGS sequence"/>
</dbReference>
<dbReference type="AlphaFoldDB" id="A0A3D9USA0"/>
<name>A0A3D9USA0_9MICO</name>
<keyword evidence="4 5" id="KW-0067">ATP-binding</keyword>
<feature type="region of interest" description="Disordered" evidence="6">
    <location>
        <begin position="1"/>
        <end position="37"/>
    </location>
</feature>
<organism evidence="9 10">
    <name type="scientific">Calidifontibacter indicus</name>
    <dbReference type="NCBI Taxonomy" id="419650"/>
    <lineage>
        <taxon>Bacteria</taxon>
        <taxon>Bacillati</taxon>
        <taxon>Actinomycetota</taxon>
        <taxon>Actinomycetes</taxon>
        <taxon>Micrococcales</taxon>
        <taxon>Dermacoccaceae</taxon>
        <taxon>Calidifontibacter</taxon>
    </lineage>
</organism>
<dbReference type="PANTHER" id="PTHR43289:SF34">
    <property type="entry name" value="SERINE_THREONINE-PROTEIN KINASE YBDM-RELATED"/>
    <property type="match status" value="1"/>
</dbReference>
<evidence type="ECO:0000256" key="1">
    <source>
        <dbReference type="ARBA" id="ARBA00022679"/>
    </source>
</evidence>
<evidence type="ECO:0000259" key="8">
    <source>
        <dbReference type="PROSITE" id="PS50011"/>
    </source>
</evidence>
<feature type="binding site" evidence="5">
    <location>
        <position position="68"/>
    </location>
    <ligand>
        <name>ATP</name>
        <dbReference type="ChEBI" id="CHEBI:30616"/>
    </ligand>
</feature>
<dbReference type="PROSITE" id="PS50011">
    <property type="entry name" value="PROTEIN_KINASE_DOM"/>
    <property type="match status" value="1"/>
</dbReference>
<proteinExistence type="predicted"/>
<dbReference type="PROSITE" id="PS00108">
    <property type="entry name" value="PROTEIN_KINASE_ST"/>
    <property type="match status" value="1"/>
</dbReference>
<evidence type="ECO:0000256" key="6">
    <source>
        <dbReference type="SAM" id="MobiDB-lite"/>
    </source>
</evidence>
<dbReference type="Gene3D" id="1.10.510.10">
    <property type="entry name" value="Transferase(Phosphotransferase) domain 1"/>
    <property type="match status" value="1"/>
</dbReference>
<dbReference type="CDD" id="cd14014">
    <property type="entry name" value="STKc_PknB_like"/>
    <property type="match status" value="1"/>
</dbReference>
<evidence type="ECO:0000256" key="7">
    <source>
        <dbReference type="SAM" id="Phobius"/>
    </source>
</evidence>
<dbReference type="InterPro" id="IPR000719">
    <property type="entry name" value="Prot_kinase_dom"/>
</dbReference>
<feature type="region of interest" description="Disordered" evidence="6">
    <location>
        <begin position="302"/>
        <end position="367"/>
    </location>
</feature>
<dbReference type="PROSITE" id="PS00107">
    <property type="entry name" value="PROTEIN_KINASE_ATP"/>
    <property type="match status" value="1"/>
</dbReference>
<feature type="transmembrane region" description="Helical" evidence="7">
    <location>
        <begin position="546"/>
        <end position="566"/>
    </location>
</feature>
<evidence type="ECO:0000256" key="3">
    <source>
        <dbReference type="ARBA" id="ARBA00022777"/>
    </source>
</evidence>
<comment type="caution">
    <text evidence="9">The sequence shown here is derived from an EMBL/GenBank/DDBJ whole genome shotgun (WGS) entry which is preliminary data.</text>
</comment>
<keyword evidence="7" id="KW-0472">Membrane</keyword>
<dbReference type="Gene3D" id="3.30.200.20">
    <property type="entry name" value="Phosphorylase Kinase, domain 1"/>
    <property type="match status" value="1"/>
</dbReference>
<evidence type="ECO:0000256" key="5">
    <source>
        <dbReference type="PROSITE-ProRule" id="PRU10141"/>
    </source>
</evidence>
<feature type="domain" description="Protein kinase" evidence="8">
    <location>
        <begin position="40"/>
        <end position="292"/>
    </location>
</feature>
<sequence length="598" mass="63209">MEDPTTELPAAGDDSTTRLEQARGRRTDPRSGRERRIGPYRLLDRLGEGGMGVVHRAIGPNGGEVAIKVLRPHVAYDEKARERLRREVSSLTRVRAAGVAGVLDADTDGEQPYLVTEYVPGPPLDDVVEERGPLDPEQLATLGRGLAEALREIHAVGVVHRDLKPGNVLMVGDRPVLIDFGIAHIGDDSRLTQTGLVMGTPGYLSPEIVDGADVGPATDWWGWAATLAFAASGRAPFGKGPMPVILDRVARGQADLSGVDPRIRPLLEAALSPEPQRRPSADEVLRELDVFARGGMTGAIVARRAARPGTTPIGRSAPAARPGAPGSAIDAAGGQPLHHKNAPVRPQQPRTERIDPRGSSAGAQVAPQVPQQWVADPSAVQAAAPARDPRIGQPARTWTLTCLALAVTGLSMLAPIVAWFAALAWIFAARWNDLATTAMVLRRYAAGHRKSDRAVAMALSPWHAFQAALSTLLAAIIPVFLGAVTVVVVAFGSNFAGIASATYGRPLAIGAGTLVALWSAWWGVGGTATRRGSRSLVRTLAPNRQITLGVVIGLLVMAVLCILVAAGRLDEPLSWWPYTDSTQVPGSGIIPGIPASWR</sequence>
<dbReference type="SUPFAM" id="SSF56112">
    <property type="entry name" value="Protein kinase-like (PK-like)"/>
    <property type="match status" value="1"/>
</dbReference>
<dbReference type="InterPro" id="IPR008271">
    <property type="entry name" value="Ser/Thr_kinase_AS"/>
</dbReference>
<dbReference type="InterPro" id="IPR011009">
    <property type="entry name" value="Kinase-like_dom_sf"/>
</dbReference>
<reference evidence="9 10" key="1">
    <citation type="submission" date="2018-08" db="EMBL/GenBank/DDBJ databases">
        <title>Sequencing the genomes of 1000 actinobacteria strains.</title>
        <authorList>
            <person name="Klenk H.-P."/>
        </authorList>
    </citation>
    <scope>NUCLEOTIDE SEQUENCE [LARGE SCALE GENOMIC DNA]</scope>
    <source>
        <strain evidence="9 10">DSM 22967</strain>
    </source>
</reference>
<keyword evidence="9" id="KW-0723">Serine/threonine-protein kinase</keyword>
<feature type="transmembrane region" description="Helical" evidence="7">
    <location>
        <begin position="503"/>
        <end position="525"/>
    </location>
</feature>
<keyword evidence="7" id="KW-1133">Transmembrane helix</keyword>
<dbReference type="PANTHER" id="PTHR43289">
    <property type="entry name" value="MITOGEN-ACTIVATED PROTEIN KINASE KINASE KINASE 20-RELATED"/>
    <property type="match status" value="1"/>
</dbReference>
<evidence type="ECO:0000256" key="4">
    <source>
        <dbReference type="ARBA" id="ARBA00022840"/>
    </source>
</evidence>
<keyword evidence="2 5" id="KW-0547">Nucleotide-binding</keyword>
<keyword evidence="7" id="KW-0812">Transmembrane</keyword>
<dbReference type="GO" id="GO:0005524">
    <property type="term" value="F:ATP binding"/>
    <property type="evidence" value="ECO:0007669"/>
    <property type="project" value="UniProtKB-UniRule"/>
</dbReference>
<keyword evidence="1" id="KW-0808">Transferase</keyword>
<keyword evidence="10" id="KW-1185">Reference proteome</keyword>
<accession>A0A3D9USA0</accession>
<dbReference type="SMART" id="SM00220">
    <property type="entry name" value="S_TKc"/>
    <property type="match status" value="1"/>
</dbReference>
<dbReference type="Pfam" id="PF00069">
    <property type="entry name" value="Pkinase"/>
    <property type="match status" value="1"/>
</dbReference>
<feature type="transmembrane region" description="Helical" evidence="7">
    <location>
        <begin position="403"/>
        <end position="429"/>
    </location>
</feature>
<feature type="compositionally biased region" description="Low complexity" evidence="6">
    <location>
        <begin position="312"/>
        <end position="329"/>
    </location>
</feature>
<dbReference type="InterPro" id="IPR017441">
    <property type="entry name" value="Protein_kinase_ATP_BS"/>
</dbReference>
<evidence type="ECO:0000256" key="2">
    <source>
        <dbReference type="ARBA" id="ARBA00022741"/>
    </source>
</evidence>
<evidence type="ECO:0000313" key="10">
    <source>
        <dbReference type="Proteomes" id="UP000256253"/>
    </source>
</evidence>